<organism evidence="2 3">
    <name type="scientific">Diplogelasinospora grovesii</name>
    <dbReference type="NCBI Taxonomy" id="303347"/>
    <lineage>
        <taxon>Eukaryota</taxon>
        <taxon>Fungi</taxon>
        <taxon>Dikarya</taxon>
        <taxon>Ascomycota</taxon>
        <taxon>Pezizomycotina</taxon>
        <taxon>Sordariomycetes</taxon>
        <taxon>Sordariomycetidae</taxon>
        <taxon>Sordariales</taxon>
        <taxon>Diplogelasinosporaceae</taxon>
        <taxon>Diplogelasinospora</taxon>
    </lineage>
</organism>
<sequence>MLQTFHQFGQLPWELREMIWTLVIRPARPGVHIFEMYSYRDGEVSKKYDVAPFVRNRPPDSQLTATMSGTNRNPSTYLIDGGLWTACRESRLVIERAFESRKWDAVRDWQIKRRHRPSFVWDELTTPARPTNYDIYEENMPATGYFTADNSTKRFFTVFPHRDLIYLQPHNAETIDWCQISWSIPFTDYGSRGARHIALDFDSLGSVRKNSTLFENFMEAAFDNQVLSDLFFIDSEYKITAAESKKADKGERDVFYASDRRFVEVWENEGPGETRCQRFVKELGEAIEEVNLWKYERDWVHPDFNFGILACEYL</sequence>
<dbReference type="PANTHER" id="PTHR35910:SF1">
    <property type="entry name" value="2EXR DOMAIN-CONTAINING PROTEIN"/>
    <property type="match status" value="1"/>
</dbReference>
<dbReference type="Proteomes" id="UP001303473">
    <property type="component" value="Unassembled WGS sequence"/>
</dbReference>
<name>A0AAN6NCK4_9PEZI</name>
<feature type="domain" description="2EXR" evidence="1">
    <location>
        <begin position="5"/>
        <end position="94"/>
    </location>
</feature>
<dbReference type="EMBL" id="MU853780">
    <property type="protein sequence ID" value="KAK3941753.1"/>
    <property type="molecule type" value="Genomic_DNA"/>
</dbReference>
<evidence type="ECO:0000313" key="3">
    <source>
        <dbReference type="Proteomes" id="UP001303473"/>
    </source>
</evidence>
<dbReference type="InterPro" id="IPR045518">
    <property type="entry name" value="2EXR"/>
</dbReference>
<keyword evidence="3" id="KW-1185">Reference proteome</keyword>
<dbReference type="PANTHER" id="PTHR35910">
    <property type="entry name" value="2EXR DOMAIN-CONTAINING PROTEIN"/>
    <property type="match status" value="1"/>
</dbReference>
<evidence type="ECO:0000259" key="1">
    <source>
        <dbReference type="Pfam" id="PF20150"/>
    </source>
</evidence>
<protein>
    <recommendedName>
        <fullName evidence="1">2EXR domain-containing protein</fullName>
    </recommendedName>
</protein>
<accession>A0AAN6NCK4</accession>
<reference evidence="3" key="1">
    <citation type="journal article" date="2023" name="Mol. Phylogenet. Evol.">
        <title>Genome-scale phylogeny and comparative genomics of the fungal order Sordariales.</title>
        <authorList>
            <person name="Hensen N."/>
            <person name="Bonometti L."/>
            <person name="Westerberg I."/>
            <person name="Brannstrom I.O."/>
            <person name="Guillou S."/>
            <person name="Cros-Aarteil S."/>
            <person name="Calhoun S."/>
            <person name="Haridas S."/>
            <person name="Kuo A."/>
            <person name="Mondo S."/>
            <person name="Pangilinan J."/>
            <person name="Riley R."/>
            <person name="LaButti K."/>
            <person name="Andreopoulos B."/>
            <person name="Lipzen A."/>
            <person name="Chen C."/>
            <person name="Yan M."/>
            <person name="Daum C."/>
            <person name="Ng V."/>
            <person name="Clum A."/>
            <person name="Steindorff A."/>
            <person name="Ohm R.A."/>
            <person name="Martin F."/>
            <person name="Silar P."/>
            <person name="Natvig D.O."/>
            <person name="Lalanne C."/>
            <person name="Gautier V."/>
            <person name="Ament-Velasquez S.L."/>
            <person name="Kruys A."/>
            <person name="Hutchinson M.I."/>
            <person name="Powell A.J."/>
            <person name="Barry K."/>
            <person name="Miller A.N."/>
            <person name="Grigoriev I.V."/>
            <person name="Debuchy R."/>
            <person name="Gladieux P."/>
            <person name="Hiltunen Thoren M."/>
            <person name="Johannesson H."/>
        </authorList>
    </citation>
    <scope>NUCLEOTIDE SEQUENCE [LARGE SCALE GENOMIC DNA]</scope>
    <source>
        <strain evidence="3">CBS 340.73</strain>
    </source>
</reference>
<proteinExistence type="predicted"/>
<evidence type="ECO:0000313" key="2">
    <source>
        <dbReference type="EMBL" id="KAK3941753.1"/>
    </source>
</evidence>
<gene>
    <name evidence="2" type="ORF">QBC46DRAFT_381908</name>
</gene>
<dbReference type="AlphaFoldDB" id="A0AAN6NCK4"/>
<dbReference type="Pfam" id="PF20150">
    <property type="entry name" value="2EXR"/>
    <property type="match status" value="1"/>
</dbReference>
<comment type="caution">
    <text evidence="2">The sequence shown here is derived from an EMBL/GenBank/DDBJ whole genome shotgun (WGS) entry which is preliminary data.</text>
</comment>